<dbReference type="Gene3D" id="3.40.390.30">
    <property type="entry name" value="Metalloproteases ('zincins'), catalytic domain"/>
    <property type="match status" value="1"/>
</dbReference>
<accession>A0A6J7ESL5</accession>
<keyword evidence="5" id="KW-0255">Endonuclease</keyword>
<dbReference type="AlphaFoldDB" id="A0A6J7ESL5"/>
<dbReference type="GO" id="GO:0004222">
    <property type="term" value="F:metalloendopeptidase activity"/>
    <property type="evidence" value="ECO:0007669"/>
    <property type="project" value="InterPro"/>
</dbReference>
<dbReference type="InterPro" id="IPR020549">
    <property type="entry name" value="YbeY_CS"/>
</dbReference>
<gene>
    <name evidence="8" type="ORF">UFOPK3402_01589</name>
</gene>
<dbReference type="PROSITE" id="PS01306">
    <property type="entry name" value="UPF0054"/>
    <property type="match status" value="1"/>
</dbReference>
<dbReference type="InterPro" id="IPR023091">
    <property type="entry name" value="MetalPrtase_cat_dom_sf_prd"/>
</dbReference>
<dbReference type="InterPro" id="IPR002036">
    <property type="entry name" value="YbeY"/>
</dbReference>
<protein>
    <submittedName>
        <fullName evidence="8">Unannotated protein</fullName>
    </submittedName>
</protein>
<keyword evidence="4" id="KW-0479">Metal-binding</keyword>
<evidence type="ECO:0000256" key="1">
    <source>
        <dbReference type="ARBA" id="ARBA00001947"/>
    </source>
</evidence>
<dbReference type="GO" id="GO:0046872">
    <property type="term" value="F:metal ion binding"/>
    <property type="evidence" value="ECO:0007669"/>
    <property type="project" value="UniProtKB-KW"/>
</dbReference>
<keyword evidence="6" id="KW-0378">Hydrolase</keyword>
<comment type="similarity">
    <text evidence="2">Belongs to the endoribonuclease YbeY family.</text>
</comment>
<evidence type="ECO:0000256" key="6">
    <source>
        <dbReference type="ARBA" id="ARBA00022801"/>
    </source>
</evidence>
<evidence type="ECO:0000256" key="3">
    <source>
        <dbReference type="ARBA" id="ARBA00022722"/>
    </source>
</evidence>
<dbReference type="PANTHER" id="PTHR46986">
    <property type="entry name" value="ENDORIBONUCLEASE YBEY, CHLOROPLASTIC"/>
    <property type="match status" value="1"/>
</dbReference>
<dbReference type="GO" id="GO:0004519">
    <property type="term" value="F:endonuclease activity"/>
    <property type="evidence" value="ECO:0007669"/>
    <property type="project" value="UniProtKB-KW"/>
</dbReference>
<dbReference type="PANTHER" id="PTHR46986:SF1">
    <property type="entry name" value="ENDORIBONUCLEASE YBEY, CHLOROPLASTIC"/>
    <property type="match status" value="1"/>
</dbReference>
<dbReference type="Pfam" id="PF02130">
    <property type="entry name" value="YbeY"/>
    <property type="match status" value="1"/>
</dbReference>
<keyword evidence="3" id="KW-0540">Nuclease</keyword>
<dbReference type="NCBIfam" id="TIGR00043">
    <property type="entry name" value="rRNA maturation RNase YbeY"/>
    <property type="match status" value="1"/>
</dbReference>
<evidence type="ECO:0000256" key="5">
    <source>
        <dbReference type="ARBA" id="ARBA00022759"/>
    </source>
</evidence>
<dbReference type="HAMAP" id="MF_00009">
    <property type="entry name" value="Endoribonucl_YbeY"/>
    <property type="match status" value="1"/>
</dbReference>
<organism evidence="8">
    <name type="scientific">freshwater metagenome</name>
    <dbReference type="NCBI Taxonomy" id="449393"/>
    <lineage>
        <taxon>unclassified sequences</taxon>
        <taxon>metagenomes</taxon>
        <taxon>ecological metagenomes</taxon>
    </lineage>
</organism>
<dbReference type="GO" id="GO:0006364">
    <property type="term" value="P:rRNA processing"/>
    <property type="evidence" value="ECO:0007669"/>
    <property type="project" value="InterPro"/>
</dbReference>
<evidence type="ECO:0000256" key="4">
    <source>
        <dbReference type="ARBA" id="ARBA00022723"/>
    </source>
</evidence>
<reference evidence="8" key="1">
    <citation type="submission" date="2020-05" db="EMBL/GenBank/DDBJ databases">
        <authorList>
            <person name="Chiriac C."/>
            <person name="Salcher M."/>
            <person name="Ghai R."/>
            <person name="Kavagutti S V."/>
        </authorList>
    </citation>
    <scope>NUCLEOTIDE SEQUENCE</scope>
</reference>
<evidence type="ECO:0000256" key="2">
    <source>
        <dbReference type="ARBA" id="ARBA00010875"/>
    </source>
</evidence>
<evidence type="ECO:0000256" key="7">
    <source>
        <dbReference type="ARBA" id="ARBA00022833"/>
    </source>
</evidence>
<keyword evidence="7" id="KW-0862">Zinc</keyword>
<name>A0A6J7ESL5_9ZZZZ</name>
<proteinExistence type="inferred from homology"/>
<sequence>MTDSSISVANESAIACDTDALRDLAVFLLDRLRLHPQCELAITIVDEAPMTDLHVEWMHEPGPTDVISFPMDELRSADEGQEREPGVVGDIVMCPQFAAVQAVERGRTLDQELQFLATHGFLHLIGYDHMTLDDEAAMFALQDAVFAEWQAGLAR</sequence>
<dbReference type="SUPFAM" id="SSF55486">
    <property type="entry name" value="Metalloproteases ('zincins'), catalytic domain"/>
    <property type="match status" value="1"/>
</dbReference>
<evidence type="ECO:0000313" key="8">
    <source>
        <dbReference type="EMBL" id="CAB4884075.1"/>
    </source>
</evidence>
<dbReference type="EMBL" id="CAFBLS010000229">
    <property type="protein sequence ID" value="CAB4884075.1"/>
    <property type="molecule type" value="Genomic_DNA"/>
</dbReference>
<comment type="cofactor">
    <cofactor evidence="1">
        <name>Zn(2+)</name>
        <dbReference type="ChEBI" id="CHEBI:29105"/>
    </cofactor>
</comment>